<dbReference type="SUPFAM" id="SSF53756">
    <property type="entry name" value="UDP-Glycosyltransferase/glycogen phosphorylase"/>
    <property type="match status" value="1"/>
</dbReference>
<dbReference type="InterPro" id="IPR051612">
    <property type="entry name" value="Teichoic_Acid_Biosynth"/>
</dbReference>
<dbReference type="InterPro" id="IPR043148">
    <property type="entry name" value="TagF_C"/>
</dbReference>
<evidence type="ECO:0000256" key="4">
    <source>
        <dbReference type="ARBA" id="ARBA00022679"/>
    </source>
</evidence>
<reference evidence="9" key="1">
    <citation type="journal article" date="2019" name="Int. J. Syst. Evol. Microbiol.">
        <title>The Global Catalogue of Microorganisms (GCM) 10K type strain sequencing project: providing services to taxonomists for standard genome sequencing and annotation.</title>
        <authorList>
            <consortium name="The Broad Institute Genomics Platform"/>
            <consortium name="The Broad Institute Genome Sequencing Center for Infectious Disease"/>
            <person name="Wu L."/>
            <person name="Ma J."/>
        </authorList>
    </citation>
    <scope>NUCLEOTIDE SEQUENCE [LARGE SCALE GENOMIC DNA]</scope>
    <source>
        <strain evidence="9">JCM 19015</strain>
    </source>
</reference>
<evidence type="ECO:0000256" key="1">
    <source>
        <dbReference type="ARBA" id="ARBA00004202"/>
    </source>
</evidence>
<keyword evidence="5" id="KW-0777">Teichoic acid biosynthesis</keyword>
<evidence type="ECO:0000256" key="7">
    <source>
        <dbReference type="SAM" id="MobiDB-lite"/>
    </source>
</evidence>
<dbReference type="Gene3D" id="3.40.50.11820">
    <property type="match status" value="1"/>
</dbReference>
<comment type="caution">
    <text evidence="8">The sequence shown here is derived from an EMBL/GenBank/DDBJ whole genome shotgun (WGS) entry which is preliminary data.</text>
</comment>
<dbReference type="Gene3D" id="3.40.50.12580">
    <property type="match status" value="1"/>
</dbReference>
<sequence>MRRSSSRSPTPAPRARRTGVPAAWDDHGAGARRSRRGGHRTARRVGLDEEGDGVKVVWNAHNGRWADNPRALYETLIARGDAGDEHLWLADMRRIDAFPPEVPTVPIGTPEAVAALEAADVVVSNTHIQLDSWRKKPGAVYLQTWHGTPLKRIHRDAASQPADDVMAELDEDIARWDLLVSPTPEGTRLLRSAFGYTGRVLETGYPRNDVLLAPDAAERRARLRARFGIAEGTKAVLYAPTYRDDEADVGVDAPLGLDAEALAASLGNDAVVLLRLHHYMWHQPRPASSETVLDVSEHPDIADLYLVADALVTDYSSSMFDFAVTGRPIVLFAYDLERYRDRLRGFTFDLETEGPGPVVLEQEALADALRDLPALAAAEAERYARFVERWCALEDGRASERVLDALRPR</sequence>
<gene>
    <name evidence="8" type="ORF">GCM10025783_05340</name>
</gene>
<evidence type="ECO:0000313" key="8">
    <source>
        <dbReference type="EMBL" id="GAA4737793.1"/>
    </source>
</evidence>
<evidence type="ECO:0000256" key="5">
    <source>
        <dbReference type="ARBA" id="ARBA00022944"/>
    </source>
</evidence>
<keyword evidence="9" id="KW-1185">Reference proteome</keyword>
<dbReference type="InterPro" id="IPR043149">
    <property type="entry name" value="TagF_N"/>
</dbReference>
<keyword evidence="4" id="KW-0808">Transferase</keyword>
<dbReference type="PANTHER" id="PTHR37316">
    <property type="entry name" value="TEICHOIC ACID GLYCEROL-PHOSPHATE PRIMASE"/>
    <property type="match status" value="1"/>
</dbReference>
<evidence type="ECO:0000313" key="9">
    <source>
        <dbReference type="Proteomes" id="UP001500121"/>
    </source>
</evidence>
<evidence type="ECO:0000256" key="2">
    <source>
        <dbReference type="ARBA" id="ARBA00010488"/>
    </source>
</evidence>
<protein>
    <recommendedName>
        <fullName evidence="10">CDP-glycerol glycerophosphotransferase family protein</fullName>
    </recommendedName>
</protein>
<dbReference type="InterPro" id="IPR007554">
    <property type="entry name" value="Glycerophosphate_synth"/>
</dbReference>
<dbReference type="EMBL" id="BAABLP010000001">
    <property type="protein sequence ID" value="GAA4737793.1"/>
    <property type="molecule type" value="Genomic_DNA"/>
</dbReference>
<dbReference type="Proteomes" id="UP001500121">
    <property type="component" value="Unassembled WGS sequence"/>
</dbReference>
<comment type="subcellular location">
    <subcellularLocation>
        <location evidence="1">Cell membrane</location>
        <topology evidence="1">Peripheral membrane protein</topology>
    </subcellularLocation>
</comment>
<evidence type="ECO:0000256" key="6">
    <source>
        <dbReference type="ARBA" id="ARBA00023136"/>
    </source>
</evidence>
<name>A0ABP8YVW7_9MICO</name>
<evidence type="ECO:0008006" key="10">
    <source>
        <dbReference type="Google" id="ProtNLM"/>
    </source>
</evidence>
<dbReference type="PANTHER" id="PTHR37316:SF3">
    <property type="entry name" value="TEICHOIC ACID GLYCEROL-PHOSPHATE TRANSFERASE"/>
    <property type="match status" value="1"/>
</dbReference>
<organism evidence="8 9">
    <name type="scientific">Amnibacterium soli</name>
    <dbReference type="NCBI Taxonomy" id="1282736"/>
    <lineage>
        <taxon>Bacteria</taxon>
        <taxon>Bacillati</taxon>
        <taxon>Actinomycetota</taxon>
        <taxon>Actinomycetes</taxon>
        <taxon>Micrococcales</taxon>
        <taxon>Microbacteriaceae</taxon>
        <taxon>Amnibacterium</taxon>
    </lineage>
</organism>
<feature type="compositionally biased region" description="Basic residues" evidence="7">
    <location>
        <begin position="30"/>
        <end position="43"/>
    </location>
</feature>
<accession>A0ABP8YVW7</accession>
<keyword evidence="3" id="KW-1003">Cell membrane</keyword>
<dbReference type="Pfam" id="PF04464">
    <property type="entry name" value="Glyphos_transf"/>
    <property type="match status" value="1"/>
</dbReference>
<evidence type="ECO:0000256" key="3">
    <source>
        <dbReference type="ARBA" id="ARBA00022475"/>
    </source>
</evidence>
<proteinExistence type="inferred from homology"/>
<comment type="similarity">
    <text evidence="2">Belongs to the CDP-glycerol glycerophosphotransferase family.</text>
</comment>
<keyword evidence="6" id="KW-0472">Membrane</keyword>
<feature type="region of interest" description="Disordered" evidence="7">
    <location>
        <begin position="1"/>
        <end position="44"/>
    </location>
</feature>